<reference evidence="2" key="1">
    <citation type="submission" date="2022-11" db="UniProtKB">
        <authorList>
            <consortium name="WormBaseParasite"/>
        </authorList>
    </citation>
    <scope>IDENTIFICATION</scope>
</reference>
<dbReference type="WBParaSite" id="JU765_v2.g18772.t1">
    <property type="protein sequence ID" value="JU765_v2.g18772.t1"/>
    <property type="gene ID" value="JU765_v2.g18772"/>
</dbReference>
<dbReference type="Proteomes" id="UP000887576">
    <property type="component" value="Unplaced"/>
</dbReference>
<sequence>MTIFNGTVKIRVVEARDLRPTEWSKRFNTTDSQTAMLDTYVNVDCDELHIGQTVTRPKTSTPVWNEDYKHEIHEGKVLGFTVFHDCVIPPDDFVANCRITFEDLTLKTVNDIWVDLEPHGQLHLMIELQGSCTEEPSQNAGKTQRVFQERSGAFNDRQRRGAMRRKIHEVTGHKFMALFLRQPTFCAHCKEFIWGIGKQGYQCQICTVVVHKRCHLDVVWKCPGSKLDAIDEIQHQVAEQGLGRFNINMPHRFGVHSYKRPTFCDHCGSMLYGIMRQGLQCSVCKLNVHKRCQRNVANNCGINAKQMASELAQLGLTGDKMSLRSKRKPMSISSGVSDISDTISISTVETTASAPVLSETKEVTKFPSRDSAISVAGTDMKREPSLIAHTSHVSIEDFTFIKVLGQGSFGKVLLAERRGTDEVYAVKVLKKHVILQDDDVDCTMCEKRILSLAAKHPFLTALHSSFQTSDRLFFVMEYVNGGDLMFQIQRARKFEEPRARFYAAEVTCALQFLHRHEVIYRDLKLDNILLDAEGHCRLADFGMCKEGITKENLTSTFCGTPDYIAPEILQELEYGVSVDWWALGVLMYEMMAGQPPFEADNEDDLFEAILHDDVLYPVWLSKEAVSILKAFMTKNPLKRLGCVQSQGGEDAIRAHPFFREIDWDALEARKVRPPFKPKIKSKRDVNNFDADFTKEDPVLTPTEVSVVKSIAQEEFKGFSFVNNEFNISLELLNPDQTFDDGKTVLPLCFIGLQFSAPFIAFKPFLKPLASF</sequence>
<evidence type="ECO:0000313" key="2">
    <source>
        <dbReference type="WBParaSite" id="JU765_v2.g18772.t1"/>
    </source>
</evidence>
<evidence type="ECO:0000313" key="1">
    <source>
        <dbReference type="Proteomes" id="UP000887576"/>
    </source>
</evidence>
<proteinExistence type="predicted"/>
<protein>
    <submittedName>
        <fullName evidence="2">Protein kinase C</fullName>
    </submittedName>
</protein>
<organism evidence="1 2">
    <name type="scientific">Panagrolaimus sp. JU765</name>
    <dbReference type="NCBI Taxonomy" id="591449"/>
    <lineage>
        <taxon>Eukaryota</taxon>
        <taxon>Metazoa</taxon>
        <taxon>Ecdysozoa</taxon>
        <taxon>Nematoda</taxon>
        <taxon>Chromadorea</taxon>
        <taxon>Rhabditida</taxon>
        <taxon>Tylenchina</taxon>
        <taxon>Panagrolaimomorpha</taxon>
        <taxon>Panagrolaimoidea</taxon>
        <taxon>Panagrolaimidae</taxon>
        <taxon>Panagrolaimus</taxon>
    </lineage>
</organism>
<accession>A0AC34QRZ5</accession>
<name>A0AC34QRZ5_9BILA</name>